<evidence type="ECO:0000313" key="7">
    <source>
        <dbReference type="EMBL" id="MET3869583.1"/>
    </source>
</evidence>
<evidence type="ECO:0000256" key="4">
    <source>
        <dbReference type="ARBA" id="ARBA00023159"/>
    </source>
</evidence>
<name>A0ABV2NT69_9HYPH</name>
<keyword evidence="8" id="KW-1185">Reference proteome</keyword>
<keyword evidence="3 7" id="KW-0238">DNA-binding</keyword>
<sequence length="332" mass="35375">MLQDPAAAWIAMDIAQLRTLIHVAELGSVSKAADRLNIAQPALSRQIRQLEQELGTDLFERHGRGMVITETGRAVLVHASRVMAEMEAIRDTVASGRTSFRGTVSVGTTPTVAEIVTVPLVTALRRTHPDLAVRLSAAYSGHILDWLQRGQIDVAVSYNPRRLHTLRIVPIMIETLLLVGPGGREEPGAPVPFARLAGMDLVLPSPGHMLRDIAHDCARRAGIELRVVVEADSFQSLINLVRAGIGATVLPLAPVHAMVAAGDLTAAPLTDPSPTRELVVAYPADRPVSRAARLVGETVIGIAADLAARGVWMGQVLDASRAAHASGRDARA</sequence>
<gene>
    <name evidence="7" type="ORF">ABIC20_006961</name>
</gene>
<keyword evidence="2" id="KW-0805">Transcription regulation</keyword>
<dbReference type="PANTHER" id="PTHR30293">
    <property type="entry name" value="TRANSCRIPTIONAL REGULATORY PROTEIN NAC-RELATED"/>
    <property type="match status" value="1"/>
</dbReference>
<reference evidence="7 8" key="1">
    <citation type="submission" date="2024-06" db="EMBL/GenBank/DDBJ databases">
        <title>Genomics of switchgrass bacterial isolates.</title>
        <authorList>
            <person name="Shade A."/>
        </authorList>
    </citation>
    <scope>NUCLEOTIDE SEQUENCE [LARGE SCALE GENOMIC DNA]</scope>
    <source>
        <strain evidence="7 8">PvP084</strain>
    </source>
</reference>
<dbReference type="GO" id="GO:0003677">
    <property type="term" value="F:DNA binding"/>
    <property type="evidence" value="ECO:0007669"/>
    <property type="project" value="UniProtKB-KW"/>
</dbReference>
<comment type="caution">
    <text evidence="7">The sequence shown here is derived from an EMBL/GenBank/DDBJ whole genome shotgun (WGS) entry which is preliminary data.</text>
</comment>
<dbReference type="InterPro" id="IPR036388">
    <property type="entry name" value="WH-like_DNA-bd_sf"/>
</dbReference>
<dbReference type="Gene3D" id="1.10.10.10">
    <property type="entry name" value="Winged helix-like DNA-binding domain superfamily/Winged helix DNA-binding domain"/>
    <property type="match status" value="1"/>
</dbReference>
<dbReference type="Pfam" id="PF00126">
    <property type="entry name" value="HTH_1"/>
    <property type="match status" value="1"/>
</dbReference>
<dbReference type="InterPro" id="IPR036390">
    <property type="entry name" value="WH_DNA-bd_sf"/>
</dbReference>
<organism evidence="7 8">
    <name type="scientific">Methylobacterium radiotolerans</name>
    <dbReference type="NCBI Taxonomy" id="31998"/>
    <lineage>
        <taxon>Bacteria</taxon>
        <taxon>Pseudomonadati</taxon>
        <taxon>Pseudomonadota</taxon>
        <taxon>Alphaproteobacteria</taxon>
        <taxon>Hyphomicrobiales</taxon>
        <taxon>Methylobacteriaceae</taxon>
        <taxon>Methylobacterium</taxon>
    </lineage>
</organism>
<dbReference type="PROSITE" id="PS50931">
    <property type="entry name" value="HTH_LYSR"/>
    <property type="match status" value="1"/>
</dbReference>
<proteinExistence type="inferred from homology"/>
<evidence type="ECO:0000256" key="5">
    <source>
        <dbReference type="ARBA" id="ARBA00023163"/>
    </source>
</evidence>
<dbReference type="PRINTS" id="PR00039">
    <property type="entry name" value="HTHLYSR"/>
</dbReference>
<dbReference type="Pfam" id="PF03466">
    <property type="entry name" value="LysR_substrate"/>
    <property type="match status" value="1"/>
</dbReference>
<keyword evidence="5" id="KW-0804">Transcription</keyword>
<dbReference type="EMBL" id="JBEPNW010000003">
    <property type="protein sequence ID" value="MET3869583.1"/>
    <property type="molecule type" value="Genomic_DNA"/>
</dbReference>
<dbReference type="Gene3D" id="3.40.190.290">
    <property type="match status" value="1"/>
</dbReference>
<feature type="domain" description="HTH lysR-type" evidence="6">
    <location>
        <begin position="12"/>
        <end position="69"/>
    </location>
</feature>
<evidence type="ECO:0000259" key="6">
    <source>
        <dbReference type="PROSITE" id="PS50931"/>
    </source>
</evidence>
<dbReference type="CDD" id="cd08433">
    <property type="entry name" value="PBP2_Nac"/>
    <property type="match status" value="1"/>
</dbReference>
<dbReference type="Proteomes" id="UP001549119">
    <property type="component" value="Unassembled WGS sequence"/>
</dbReference>
<evidence type="ECO:0000256" key="1">
    <source>
        <dbReference type="ARBA" id="ARBA00009437"/>
    </source>
</evidence>
<dbReference type="SUPFAM" id="SSF53850">
    <property type="entry name" value="Periplasmic binding protein-like II"/>
    <property type="match status" value="1"/>
</dbReference>
<dbReference type="SUPFAM" id="SSF46785">
    <property type="entry name" value="Winged helix' DNA-binding domain"/>
    <property type="match status" value="1"/>
</dbReference>
<keyword evidence="4" id="KW-0010">Activator</keyword>
<protein>
    <submittedName>
        <fullName evidence="7">DNA-binding transcriptional LysR family regulator</fullName>
    </submittedName>
</protein>
<evidence type="ECO:0000256" key="2">
    <source>
        <dbReference type="ARBA" id="ARBA00023015"/>
    </source>
</evidence>
<accession>A0ABV2NT69</accession>
<comment type="similarity">
    <text evidence="1">Belongs to the LysR transcriptional regulatory family.</text>
</comment>
<dbReference type="InterPro" id="IPR005119">
    <property type="entry name" value="LysR_subst-bd"/>
</dbReference>
<dbReference type="InterPro" id="IPR000847">
    <property type="entry name" value="LysR_HTH_N"/>
</dbReference>
<dbReference type="PANTHER" id="PTHR30293:SF0">
    <property type="entry name" value="NITROGEN ASSIMILATION REGULATORY PROTEIN NAC"/>
    <property type="match status" value="1"/>
</dbReference>
<evidence type="ECO:0000256" key="3">
    <source>
        <dbReference type="ARBA" id="ARBA00023125"/>
    </source>
</evidence>
<evidence type="ECO:0000313" key="8">
    <source>
        <dbReference type="Proteomes" id="UP001549119"/>
    </source>
</evidence>